<proteinExistence type="predicted"/>
<dbReference type="Pfam" id="PF09994">
    <property type="entry name" value="T6SS_Tle1-like_cat"/>
    <property type="match status" value="1"/>
</dbReference>
<protein>
    <recommendedName>
        <fullName evidence="1">T6SS Phospholipase effector Tle1-like catalytic domain-containing protein</fullName>
    </recommendedName>
</protein>
<organism evidence="2 3">
    <name type="scientific">Heterobasidion irregulare (strain TC 32-1)</name>
    <dbReference type="NCBI Taxonomy" id="747525"/>
    <lineage>
        <taxon>Eukaryota</taxon>
        <taxon>Fungi</taxon>
        <taxon>Dikarya</taxon>
        <taxon>Basidiomycota</taxon>
        <taxon>Agaricomycotina</taxon>
        <taxon>Agaricomycetes</taxon>
        <taxon>Russulales</taxon>
        <taxon>Bondarzewiaceae</taxon>
        <taxon>Heterobasidion</taxon>
        <taxon>Heterobasidion annosum species complex</taxon>
    </lineage>
</organism>
<dbReference type="RefSeq" id="XP_009552368.1">
    <property type="nucleotide sequence ID" value="XM_009554073.1"/>
</dbReference>
<dbReference type="AlphaFoldDB" id="W4JRF2"/>
<dbReference type="PANTHER" id="PTHR33840">
    <property type="match status" value="1"/>
</dbReference>
<dbReference type="PANTHER" id="PTHR33840:SF1">
    <property type="entry name" value="TLE1 PHOSPHOLIPASE DOMAIN-CONTAINING PROTEIN"/>
    <property type="match status" value="1"/>
</dbReference>
<dbReference type="EMBL" id="KI925465">
    <property type="protein sequence ID" value="ETW76152.1"/>
    <property type="molecule type" value="Genomic_DNA"/>
</dbReference>
<reference evidence="2 3" key="1">
    <citation type="journal article" date="2012" name="New Phytol.">
        <title>Insight into trade-off between wood decay and parasitism from the genome of a fungal forest pathogen.</title>
        <authorList>
            <person name="Olson A."/>
            <person name="Aerts A."/>
            <person name="Asiegbu F."/>
            <person name="Belbahri L."/>
            <person name="Bouzid O."/>
            <person name="Broberg A."/>
            <person name="Canback B."/>
            <person name="Coutinho P.M."/>
            <person name="Cullen D."/>
            <person name="Dalman K."/>
            <person name="Deflorio G."/>
            <person name="van Diepen L.T."/>
            <person name="Dunand C."/>
            <person name="Duplessis S."/>
            <person name="Durling M."/>
            <person name="Gonthier P."/>
            <person name="Grimwood J."/>
            <person name="Fossdal C.G."/>
            <person name="Hansson D."/>
            <person name="Henrissat B."/>
            <person name="Hietala A."/>
            <person name="Himmelstrand K."/>
            <person name="Hoffmeister D."/>
            <person name="Hogberg N."/>
            <person name="James T.Y."/>
            <person name="Karlsson M."/>
            <person name="Kohler A."/>
            <person name="Kues U."/>
            <person name="Lee Y.H."/>
            <person name="Lin Y.C."/>
            <person name="Lind M."/>
            <person name="Lindquist E."/>
            <person name="Lombard V."/>
            <person name="Lucas S."/>
            <person name="Lunden K."/>
            <person name="Morin E."/>
            <person name="Murat C."/>
            <person name="Park J."/>
            <person name="Raffaello T."/>
            <person name="Rouze P."/>
            <person name="Salamov A."/>
            <person name="Schmutz J."/>
            <person name="Solheim H."/>
            <person name="Stahlberg J."/>
            <person name="Velez H."/>
            <person name="de Vries R.P."/>
            <person name="Wiebenga A."/>
            <person name="Woodward S."/>
            <person name="Yakovlev I."/>
            <person name="Garbelotto M."/>
            <person name="Martin F."/>
            <person name="Grigoriev I.V."/>
            <person name="Stenlid J."/>
        </authorList>
    </citation>
    <scope>NUCLEOTIDE SEQUENCE [LARGE SCALE GENOMIC DNA]</scope>
    <source>
        <strain evidence="2 3">TC 32-1</strain>
    </source>
</reference>
<dbReference type="InParanoid" id="W4JRF2"/>
<dbReference type="KEGG" id="hir:HETIRDRAFT_436926"/>
<dbReference type="GeneID" id="20674922"/>
<evidence type="ECO:0000313" key="3">
    <source>
        <dbReference type="Proteomes" id="UP000030671"/>
    </source>
</evidence>
<dbReference type="HOGENOM" id="CLU_331224_0_0_1"/>
<dbReference type="Proteomes" id="UP000030671">
    <property type="component" value="Unassembled WGS sequence"/>
</dbReference>
<keyword evidence="3" id="KW-1185">Reference proteome</keyword>
<evidence type="ECO:0000259" key="1">
    <source>
        <dbReference type="Pfam" id="PF09994"/>
    </source>
</evidence>
<dbReference type="InterPro" id="IPR018712">
    <property type="entry name" value="Tle1-like_cat"/>
</dbReference>
<dbReference type="OrthoDB" id="538223at2759"/>
<feature type="domain" description="T6SS Phospholipase effector Tle1-like catalytic" evidence="1">
    <location>
        <begin position="27"/>
        <end position="296"/>
    </location>
</feature>
<accession>W4JRF2</accession>
<name>W4JRF2_HETIT</name>
<gene>
    <name evidence="2" type="ORF">HETIRDRAFT_436926</name>
</gene>
<evidence type="ECO:0000313" key="2">
    <source>
        <dbReference type="EMBL" id="ETW76152.1"/>
    </source>
</evidence>
<sequence length="865" mass="98858">MPSYVDREIQTAHTTVCDTCKRRLGSRSLIVCLDGTSNKIGAKNTFVVQLCDHIEKDWGVKFDPVVDPKRGKCCPRKQMTYYSSGIGTYAATQTFKLPIAYLMQKFRSMVDLAFAWHFEVMVMKAYQWLSNNYEPDDDIYLFGFSRGAYQVRTLAGMINKVGLIYAGNVEQIPFAYEQAIRKDEDFNKVMFRPVKIQFVGVWDTVSSIGPFRHMSLPLASLSQNVKYYRHALALDERRVKFLAEYLDDKVQPEAASKQSKPDVKEVWFVGTHSDVGGGNETGVHLPAFSVDWMIQEAEAAGLRFHAHEYGWNPEELFPLHFLRQGSVRSSVKGFWRPLEYLPISAWQDYRIISSHWKAITTVAPHRGQSRRVLPSQKIHISVKLWYRTHTELPKALKGNPNLFAHLTRVYTFGIPTSEDNYWELRWLDRYRSSLLKGFWKWMDDHRSKTAEEKQKDDDLLLLVAEALRIMASTASGFEELYNHYEKFEELVERRTCKRAIRPKAKVIIIGLLAQLIYNVCLRSQPGLSADRCSLSDKLRTVLIALQRLTHGSAMDPHTGEKIELDCLRIVSFLLFHPRIRNTMVQMEELRWVRDESLLKKVPFSTRVNLVAATSMAHWEHRNNLKHLTTATPRVIAAVVILVEEEEVIIHAEDYRSKLPRKVTPENLQDPNHKMAIILRNIYFASNHEENRQNFVKELVVEGLPGFIQTVCCAVSDFEGDKSEEVFAIGALALACLKRLASYADTQKGLRGPETGEALLQALKAANDLVQPKLTLPWAEWIGAFTFQATSIKAMGEMLSRLNPSWVIANRDELVVQLDRAIECTNGREMKTKQQAHIRQLADAKGRAEAALQFLERIQAGHAGQS</sequence>